<evidence type="ECO:0000313" key="3">
    <source>
        <dbReference type="Proteomes" id="UP000663888"/>
    </source>
</evidence>
<proteinExistence type="predicted"/>
<evidence type="ECO:0000313" key="2">
    <source>
        <dbReference type="EMBL" id="CAE6469753.1"/>
    </source>
</evidence>
<feature type="region of interest" description="Disordered" evidence="1">
    <location>
        <begin position="203"/>
        <end position="262"/>
    </location>
</feature>
<dbReference type="EMBL" id="CAJMWX010001133">
    <property type="protein sequence ID" value="CAE6469753.1"/>
    <property type="molecule type" value="Genomic_DNA"/>
</dbReference>
<sequence length="931" mass="100766">MTIGQASKLSAVLANSDFKLHPSSPDLVHRKDSPWLSDLRAATESVLSGDSKLVKELYEAHLRTFGKGSSSLGAGEIADRINKFTARVLLTGEAVDGSIKYPPIAGRLVTPSSIIDELNLQTAVDAGMLLLKVNHHVCHLPLTWNSPPRTIDTDTMISKDCHENQVILLSHATECLAKAATALAEAAEAVAAAAKSFISDATTAVPGPQSSEPTQKNAGINSIVDYDSDSDSSLGTESPAGSTKNTNNIRDSEFTPGIAGNGVAPGTDLKEYLSTQSTLQGIQINNYLSIVPQQPTTGSQGPEDVPQPPPLSYRILLDNEADVLLAVCSLIRPGRKVVCYVRSSITALDVYETLISVTQVPVNNTKYSSSHQLERAVETFQQGHTSVLLLPATYSHGFKVNEPESWVIHVGWPTNEQLYKQQIAEHQAKNNVFVAYSKDKDIYTSSSDLIAHSQPWPHGGSHFKETFTALRPLFNKKLTEITAKAKAKVYTDWITLHGMRGPYHPPSWTTNTVVYRANLYLLDVLGYKTITPGANPGTQRDLPTVTPGFVTGQNLESAVEAGLLLVKSSSAINHISSLPHAHAIPAGTLSLNEVESSGTNSNMGSTPLASFGGPYISGFVPNVASISGGTNPWDSMHTPSRSASRISSIAATEGNKSLDHQENTANLPHVTEYLIIKQDFDVIPSICFLSIRSKSKNVVCFVKSLSTFEPLVGILENMLAKPVLPVRGNGLLSDKIKEALDSSSGCFLLCDMYSDRPTGLKDKSIDLSIHLGWVDDPSTYRGQIQHAHSTVIVLRREVQAPNGPELIASLGRAGVLSASASATRRYNRQAENSVLTPGRKQWKELLSLNSTVQHVRLAYMAWITHHYFGRRKEPEWTALDVATYANEYFKGLFCYGSDGDVLQERPTVTPGFVKHLNLEVAAAAGLLTVKK</sequence>
<feature type="compositionally biased region" description="Polar residues" evidence="1">
    <location>
        <begin position="208"/>
        <end position="220"/>
    </location>
</feature>
<reference evidence="2" key="1">
    <citation type="submission" date="2021-01" db="EMBL/GenBank/DDBJ databases">
        <authorList>
            <person name="Kaushik A."/>
        </authorList>
    </citation>
    <scope>NUCLEOTIDE SEQUENCE</scope>
    <source>
        <strain evidence="2">AG4-R118</strain>
    </source>
</reference>
<protein>
    <submittedName>
        <fullName evidence="2">Uncharacterized protein</fullName>
    </submittedName>
</protein>
<dbReference type="Proteomes" id="UP000663888">
    <property type="component" value="Unassembled WGS sequence"/>
</dbReference>
<comment type="caution">
    <text evidence="2">The sequence shown here is derived from an EMBL/GenBank/DDBJ whole genome shotgun (WGS) entry which is preliminary data.</text>
</comment>
<evidence type="ECO:0000256" key="1">
    <source>
        <dbReference type="SAM" id="MobiDB-lite"/>
    </source>
</evidence>
<accession>A0A8H3GX14</accession>
<dbReference type="AlphaFoldDB" id="A0A8H3GX14"/>
<gene>
    <name evidence="2" type="ORF">RDB_LOCUS104956</name>
</gene>
<organism evidence="2 3">
    <name type="scientific">Rhizoctonia solani</name>
    <dbReference type="NCBI Taxonomy" id="456999"/>
    <lineage>
        <taxon>Eukaryota</taxon>
        <taxon>Fungi</taxon>
        <taxon>Dikarya</taxon>
        <taxon>Basidiomycota</taxon>
        <taxon>Agaricomycotina</taxon>
        <taxon>Agaricomycetes</taxon>
        <taxon>Cantharellales</taxon>
        <taxon>Ceratobasidiaceae</taxon>
        <taxon>Rhizoctonia</taxon>
    </lineage>
</organism>
<name>A0A8H3GX14_9AGAM</name>
<feature type="compositionally biased region" description="Polar residues" evidence="1">
    <location>
        <begin position="234"/>
        <end position="249"/>
    </location>
</feature>